<gene>
    <name evidence="3" type="ORF">ILEXP_LOCUS10340</name>
</gene>
<evidence type="ECO:0000313" key="4">
    <source>
        <dbReference type="Proteomes" id="UP001642360"/>
    </source>
</evidence>
<protein>
    <submittedName>
        <fullName evidence="3">Uncharacterized protein</fullName>
    </submittedName>
</protein>
<accession>A0ABC8RDC9</accession>
<dbReference type="InterPro" id="IPR036188">
    <property type="entry name" value="FAD/NAD-bd_sf"/>
</dbReference>
<dbReference type="EMBL" id="CAUOFW020001241">
    <property type="protein sequence ID" value="CAK9142660.1"/>
    <property type="molecule type" value="Genomic_DNA"/>
</dbReference>
<keyword evidence="4" id="KW-1185">Reference proteome</keyword>
<reference evidence="3 4" key="1">
    <citation type="submission" date="2024-02" db="EMBL/GenBank/DDBJ databases">
        <authorList>
            <person name="Vignale AGUSTIN F."/>
            <person name="Sosa J E."/>
            <person name="Modenutti C."/>
        </authorList>
    </citation>
    <scope>NUCLEOTIDE SEQUENCE [LARGE SCALE GENOMIC DNA]</scope>
</reference>
<keyword evidence="2" id="KW-0503">Monooxygenase</keyword>
<dbReference type="AlphaFoldDB" id="A0ABC8RDC9"/>
<keyword evidence="1" id="KW-0560">Oxidoreductase</keyword>
<dbReference type="InterPro" id="IPR044560">
    <property type="entry name" value="MOase"/>
</dbReference>
<evidence type="ECO:0000256" key="1">
    <source>
        <dbReference type="ARBA" id="ARBA00023002"/>
    </source>
</evidence>
<dbReference type="Proteomes" id="UP001642360">
    <property type="component" value="Unassembled WGS sequence"/>
</dbReference>
<comment type="caution">
    <text evidence="3">The sequence shown here is derived from an EMBL/GenBank/DDBJ whole genome shotgun (WGS) entry which is preliminary data.</text>
</comment>
<dbReference type="PANTHER" id="PTHR45934:SF1">
    <property type="entry name" value="OS04G0423100 PROTEIN"/>
    <property type="match status" value="1"/>
</dbReference>
<proteinExistence type="predicted"/>
<dbReference type="GO" id="GO:0004497">
    <property type="term" value="F:monooxygenase activity"/>
    <property type="evidence" value="ECO:0007669"/>
    <property type="project" value="UniProtKB-KW"/>
</dbReference>
<dbReference type="Gene3D" id="3.50.50.60">
    <property type="entry name" value="FAD/NAD(P)-binding domain"/>
    <property type="match status" value="1"/>
</dbReference>
<name>A0ABC8RDC9_9AQUA</name>
<organism evidence="3 4">
    <name type="scientific">Ilex paraguariensis</name>
    <name type="common">yerba mate</name>
    <dbReference type="NCBI Taxonomy" id="185542"/>
    <lineage>
        <taxon>Eukaryota</taxon>
        <taxon>Viridiplantae</taxon>
        <taxon>Streptophyta</taxon>
        <taxon>Embryophyta</taxon>
        <taxon>Tracheophyta</taxon>
        <taxon>Spermatophyta</taxon>
        <taxon>Magnoliopsida</taxon>
        <taxon>eudicotyledons</taxon>
        <taxon>Gunneridae</taxon>
        <taxon>Pentapetalae</taxon>
        <taxon>asterids</taxon>
        <taxon>campanulids</taxon>
        <taxon>Aquifoliales</taxon>
        <taxon>Aquifoliaceae</taxon>
        <taxon>Ilex</taxon>
    </lineage>
</organism>
<evidence type="ECO:0000313" key="3">
    <source>
        <dbReference type="EMBL" id="CAK9142660.1"/>
    </source>
</evidence>
<dbReference type="PANTHER" id="PTHR45934">
    <property type="entry name" value="FAD/NAD(P)-BINDING OXIDOREDUCTASE FAMILY PROTEIN"/>
    <property type="match status" value="1"/>
</dbReference>
<evidence type="ECO:0000256" key="2">
    <source>
        <dbReference type="ARBA" id="ARBA00023033"/>
    </source>
</evidence>
<sequence length="91" mass="10047">MHTHRSGGAGPKIVHRKALREARAQELPNNTIRFSSKLNSIEVQKQEGYSIAVLHLEDGTAIKTKVIEINISLGHLKAHECIVGGKISARW</sequence>